<dbReference type="InterPro" id="IPR036249">
    <property type="entry name" value="Thioredoxin-like_sf"/>
</dbReference>
<dbReference type="SUPFAM" id="SSF52833">
    <property type="entry name" value="Thioredoxin-like"/>
    <property type="match status" value="1"/>
</dbReference>
<dbReference type="PANTHER" id="PTHR34386">
    <property type="entry name" value="GLUTAREDOXIN"/>
    <property type="match status" value="1"/>
</dbReference>
<keyword evidence="3" id="KW-1185">Reference proteome</keyword>
<dbReference type="InterPro" id="IPR002109">
    <property type="entry name" value="Glutaredoxin"/>
</dbReference>
<dbReference type="Gene3D" id="3.40.30.10">
    <property type="entry name" value="Glutaredoxin"/>
    <property type="match status" value="1"/>
</dbReference>
<evidence type="ECO:0000313" key="2">
    <source>
        <dbReference type="EMBL" id="MBB6482588.1"/>
    </source>
</evidence>
<dbReference type="AlphaFoldDB" id="A0A841RJA4"/>
<dbReference type="EMBL" id="JACHGJ010000014">
    <property type="protein sequence ID" value="MBB6482588.1"/>
    <property type="molecule type" value="Genomic_DNA"/>
</dbReference>
<organism evidence="2 3">
    <name type="scientific">Spirochaeta isovalerica</name>
    <dbReference type="NCBI Taxonomy" id="150"/>
    <lineage>
        <taxon>Bacteria</taxon>
        <taxon>Pseudomonadati</taxon>
        <taxon>Spirochaetota</taxon>
        <taxon>Spirochaetia</taxon>
        <taxon>Spirochaetales</taxon>
        <taxon>Spirochaetaceae</taxon>
        <taxon>Spirochaeta</taxon>
    </lineage>
</organism>
<dbReference type="PANTHER" id="PTHR34386:SF1">
    <property type="entry name" value="GLUTAREDOXIN-LIKE PROTEIN NRDH"/>
    <property type="match status" value="1"/>
</dbReference>
<dbReference type="GO" id="GO:0045454">
    <property type="term" value="P:cell redox homeostasis"/>
    <property type="evidence" value="ECO:0007669"/>
    <property type="project" value="TreeGrafter"/>
</dbReference>
<comment type="caution">
    <text evidence="2">The sequence shown here is derived from an EMBL/GenBank/DDBJ whole genome shotgun (WGS) entry which is preliminary data.</text>
</comment>
<dbReference type="InterPro" id="IPR011911">
    <property type="entry name" value="GlrX_YruB"/>
</dbReference>
<dbReference type="PROSITE" id="PS51354">
    <property type="entry name" value="GLUTAREDOXIN_2"/>
    <property type="match status" value="1"/>
</dbReference>
<dbReference type="Proteomes" id="UP000587760">
    <property type="component" value="Unassembled WGS sequence"/>
</dbReference>
<accession>A0A841RJA4</accession>
<evidence type="ECO:0000313" key="3">
    <source>
        <dbReference type="Proteomes" id="UP000587760"/>
    </source>
</evidence>
<dbReference type="CDD" id="cd02976">
    <property type="entry name" value="NrdH"/>
    <property type="match status" value="1"/>
</dbReference>
<gene>
    <name evidence="2" type="ORF">HNR50_004289</name>
</gene>
<name>A0A841RJA4_9SPIO</name>
<reference evidence="2 3" key="1">
    <citation type="submission" date="2020-08" db="EMBL/GenBank/DDBJ databases">
        <title>Genomic Encyclopedia of Type Strains, Phase IV (KMG-IV): sequencing the most valuable type-strain genomes for metagenomic binning, comparative biology and taxonomic classification.</title>
        <authorList>
            <person name="Goeker M."/>
        </authorList>
    </citation>
    <scope>NUCLEOTIDE SEQUENCE [LARGE SCALE GENOMIC DNA]</scope>
    <source>
        <strain evidence="2 3">DSM 2461</strain>
    </source>
</reference>
<feature type="domain" description="Glutaredoxin" evidence="1">
    <location>
        <begin position="3"/>
        <end position="62"/>
    </location>
</feature>
<protein>
    <submittedName>
        <fullName evidence="2">Glutaredoxin-like YruB-family protein</fullName>
    </submittedName>
</protein>
<dbReference type="GO" id="GO:0009055">
    <property type="term" value="F:electron transfer activity"/>
    <property type="evidence" value="ECO:0007669"/>
    <property type="project" value="TreeGrafter"/>
</dbReference>
<dbReference type="RefSeq" id="WP_184748825.1">
    <property type="nucleotide sequence ID" value="NZ_JACHGJ010000014.1"/>
</dbReference>
<dbReference type="NCBIfam" id="TIGR02196">
    <property type="entry name" value="GlrX_YruB"/>
    <property type="match status" value="1"/>
</dbReference>
<sequence>MTVKIYSTPTCSYCNIAKKYFREHNIKFTDYNVMINPKRAQEMVDKSGQRGVPVIDINGKIIVGFNQTEIERSLKR</sequence>
<proteinExistence type="predicted"/>
<dbReference type="Pfam" id="PF00462">
    <property type="entry name" value="Glutaredoxin"/>
    <property type="match status" value="1"/>
</dbReference>
<evidence type="ECO:0000259" key="1">
    <source>
        <dbReference type="Pfam" id="PF00462"/>
    </source>
</evidence>
<dbReference type="InterPro" id="IPR051548">
    <property type="entry name" value="Grx-like_ET"/>
</dbReference>